<dbReference type="AlphaFoldDB" id="A0AAV0XMF2"/>
<reference evidence="1 2" key="1">
    <citation type="submission" date="2023-01" db="EMBL/GenBank/DDBJ databases">
        <authorList>
            <person name="Whitehead M."/>
        </authorList>
    </citation>
    <scope>NUCLEOTIDE SEQUENCE [LARGE SCALE GENOMIC DNA]</scope>
</reference>
<organism evidence="1 2">
    <name type="scientific">Macrosiphum euphorbiae</name>
    <name type="common">potato aphid</name>
    <dbReference type="NCBI Taxonomy" id="13131"/>
    <lineage>
        <taxon>Eukaryota</taxon>
        <taxon>Metazoa</taxon>
        <taxon>Ecdysozoa</taxon>
        <taxon>Arthropoda</taxon>
        <taxon>Hexapoda</taxon>
        <taxon>Insecta</taxon>
        <taxon>Pterygota</taxon>
        <taxon>Neoptera</taxon>
        <taxon>Paraneoptera</taxon>
        <taxon>Hemiptera</taxon>
        <taxon>Sternorrhyncha</taxon>
        <taxon>Aphidomorpha</taxon>
        <taxon>Aphidoidea</taxon>
        <taxon>Aphididae</taxon>
        <taxon>Macrosiphini</taxon>
        <taxon>Macrosiphum</taxon>
    </lineage>
</organism>
<comment type="caution">
    <text evidence="1">The sequence shown here is derived from an EMBL/GenBank/DDBJ whole genome shotgun (WGS) entry which is preliminary data.</text>
</comment>
<name>A0AAV0XMF2_9HEMI</name>
<accession>A0AAV0XMF2</accession>
<dbReference type="EMBL" id="CARXXK010000005">
    <property type="protein sequence ID" value="CAI6368576.1"/>
    <property type="molecule type" value="Genomic_DNA"/>
</dbReference>
<sequence length="72" mass="8098">MGTIYYNLKLRQTHLDQPMKIIDNNMVNGVSKRTSDLCTSPDYATIRRHFTGVIDAMLNSVSNCTSYILTGV</sequence>
<proteinExistence type="predicted"/>
<protein>
    <submittedName>
        <fullName evidence="1">Uncharacterized protein</fullName>
    </submittedName>
</protein>
<dbReference type="Proteomes" id="UP001160148">
    <property type="component" value="Unassembled WGS sequence"/>
</dbReference>
<evidence type="ECO:0000313" key="1">
    <source>
        <dbReference type="EMBL" id="CAI6368576.1"/>
    </source>
</evidence>
<keyword evidence="2" id="KW-1185">Reference proteome</keyword>
<evidence type="ECO:0000313" key="2">
    <source>
        <dbReference type="Proteomes" id="UP001160148"/>
    </source>
</evidence>
<gene>
    <name evidence="1" type="ORF">MEUPH1_LOCUS22914</name>
</gene>